<comment type="caution">
    <text evidence="1">The sequence shown here is derived from an EMBL/GenBank/DDBJ whole genome shotgun (WGS) entry which is preliminary data.</text>
</comment>
<reference evidence="1" key="1">
    <citation type="submission" date="2020-04" db="EMBL/GenBank/DDBJ databases">
        <title>Global-level population genomics: horizontal gene transfer, symbiosis and evolution in Rhizobia.</title>
        <authorList>
            <person name="Gai Y."/>
        </authorList>
    </citation>
    <scope>NUCLEOTIDE SEQUENCE</scope>
    <source>
        <strain evidence="1">BLR57</strain>
    </source>
</reference>
<gene>
    <name evidence="1" type="ORF">HJB63_14830</name>
</gene>
<proteinExistence type="predicted"/>
<accession>A0A9Q3M8K2</accession>
<evidence type="ECO:0000313" key="1">
    <source>
        <dbReference type="EMBL" id="MBX5023835.1"/>
    </source>
</evidence>
<name>A0A9Q3M8K2_9HYPH</name>
<dbReference type="EMBL" id="JABDYC010000004">
    <property type="protein sequence ID" value="MBX5023835.1"/>
    <property type="molecule type" value="Genomic_DNA"/>
</dbReference>
<organism evidence="1 2">
    <name type="scientific">Rhizobium lentis</name>
    <dbReference type="NCBI Taxonomy" id="1138194"/>
    <lineage>
        <taxon>Bacteria</taxon>
        <taxon>Pseudomonadati</taxon>
        <taxon>Pseudomonadota</taxon>
        <taxon>Alphaproteobacteria</taxon>
        <taxon>Hyphomicrobiales</taxon>
        <taxon>Rhizobiaceae</taxon>
        <taxon>Rhizobium/Agrobacterium group</taxon>
        <taxon>Rhizobium</taxon>
    </lineage>
</organism>
<evidence type="ECO:0000313" key="2">
    <source>
        <dbReference type="Proteomes" id="UP000749740"/>
    </source>
</evidence>
<sequence length="46" mass="5311">MRWIPMGRRELDLMLARLGLINEPVTNDPIRFVTILGKVSETECLI</sequence>
<dbReference type="Proteomes" id="UP000749740">
    <property type="component" value="Unassembled WGS sequence"/>
</dbReference>
<dbReference type="AlphaFoldDB" id="A0A9Q3M8K2"/>
<protein>
    <submittedName>
        <fullName evidence="1">Uncharacterized protein</fullName>
    </submittedName>
</protein>